<reference evidence="1" key="1">
    <citation type="submission" date="2009-04" db="EMBL/GenBank/DDBJ databases">
        <authorList>
            <person name="Weinstock G."/>
            <person name="Sodergren E."/>
            <person name="Clifton S."/>
            <person name="Fulton L."/>
            <person name="Fulton B."/>
            <person name="Courtney L."/>
            <person name="Fronick C."/>
            <person name="Harrison M."/>
            <person name="Strong C."/>
            <person name="Farmer C."/>
            <person name="Delahaunty K."/>
            <person name="Markovic C."/>
            <person name="Hall O."/>
            <person name="Minx P."/>
            <person name="Tomlinson C."/>
            <person name="Mitreva M."/>
            <person name="Nelson J."/>
            <person name="Hou S."/>
            <person name="Wollam A."/>
            <person name="Pepin K.H."/>
            <person name="Johnson M."/>
            <person name="Bhonagiri V."/>
            <person name="Nash W.E."/>
            <person name="Warren W."/>
            <person name="Chinwalla A."/>
            <person name="Mardis E.R."/>
            <person name="Wilson R.K."/>
        </authorList>
    </citation>
    <scope>NUCLEOTIDE SEQUENCE [LARGE SCALE GENOMIC DNA]</scope>
    <source>
        <strain evidence="1">DSM 14600</strain>
    </source>
</reference>
<dbReference type="Proteomes" id="UP000003494">
    <property type="component" value="Unassembled WGS sequence"/>
</dbReference>
<evidence type="ECO:0000313" key="1">
    <source>
        <dbReference type="EMBL" id="EEP29254.1"/>
    </source>
</evidence>
<protein>
    <submittedName>
        <fullName evidence="1">Uncharacterized protein</fullName>
    </submittedName>
</protein>
<evidence type="ECO:0000313" key="2">
    <source>
        <dbReference type="Proteomes" id="UP000003494"/>
    </source>
</evidence>
<name>C4G9F8_9FIRM</name>
<organism evidence="1 2">
    <name type="scientific">Shuttleworthella satelles DSM 14600</name>
    <dbReference type="NCBI Taxonomy" id="626523"/>
    <lineage>
        <taxon>Bacteria</taxon>
        <taxon>Bacillati</taxon>
        <taxon>Bacillota</taxon>
        <taxon>Clostridia</taxon>
        <taxon>Lachnospirales</taxon>
        <taxon>Lachnospiraceae</taxon>
        <taxon>Shuttleworthella</taxon>
    </lineage>
</organism>
<dbReference type="EMBL" id="ACIP02000001">
    <property type="protein sequence ID" value="EEP29254.1"/>
    <property type="molecule type" value="Genomic_DNA"/>
</dbReference>
<accession>C4G9F8</accession>
<keyword evidence="2" id="KW-1185">Reference proteome</keyword>
<comment type="caution">
    <text evidence="1">The sequence shown here is derived from an EMBL/GenBank/DDBJ whole genome shotgun (WGS) entry which is preliminary data.</text>
</comment>
<dbReference type="AlphaFoldDB" id="C4G9F8"/>
<gene>
    <name evidence="1" type="ORF">GCWU000342_00610</name>
</gene>
<dbReference type="HOGENOM" id="CLU_3276637_0_0_9"/>
<proteinExistence type="predicted"/>
<sequence length="41" mass="4429">MLRSSLQNTVAGQGFYADTALQSIPSRRIRPDSSALAHQSP</sequence>